<sequence length="259" mass="29034">MRDGIIYVAAGPGYLDLAIRSAASLKALNPGLPIDLYTDQAVTPGLFDHVRPIPDGPTPKLAALPATRFERTLYLDCDTLCLAPLGDLFGVLERFELALAHDVRRTSALIREGVEERPPYAFPQMNAGVMLYRRSDTMMGFLAEWRRRYVAAGRDRDQPTLRDLLWASDLRFYVLPPEFNLRRVTVLDAWEPLDARPTMLHSHRLLQHLRGDAPQLDSLAEVLPEERLARAAEWRLAGLPDPAAGGDAVEAFLRAEKEQ</sequence>
<evidence type="ECO:0000313" key="2">
    <source>
        <dbReference type="Proteomes" id="UP000248975"/>
    </source>
</evidence>
<name>A0A2W5SBR0_CERSP</name>
<comment type="caution">
    <text evidence="1">The sequence shown here is derived from an EMBL/GenBank/DDBJ whole genome shotgun (WGS) entry which is preliminary data.</text>
</comment>
<accession>A0A2W5SBR0</accession>
<dbReference type="AlphaFoldDB" id="A0A2W5SBR0"/>
<dbReference type="InterPro" id="IPR029044">
    <property type="entry name" value="Nucleotide-diphossugar_trans"/>
</dbReference>
<dbReference type="SUPFAM" id="SSF53448">
    <property type="entry name" value="Nucleotide-diphospho-sugar transferases"/>
    <property type="match status" value="1"/>
</dbReference>
<dbReference type="Proteomes" id="UP000248975">
    <property type="component" value="Unassembled WGS sequence"/>
</dbReference>
<proteinExistence type="predicted"/>
<gene>
    <name evidence="1" type="ORF">DI533_13675</name>
</gene>
<organism evidence="1 2">
    <name type="scientific">Cereibacter sphaeroides</name>
    <name type="common">Rhodobacter sphaeroides</name>
    <dbReference type="NCBI Taxonomy" id="1063"/>
    <lineage>
        <taxon>Bacteria</taxon>
        <taxon>Pseudomonadati</taxon>
        <taxon>Pseudomonadota</taxon>
        <taxon>Alphaproteobacteria</taxon>
        <taxon>Rhodobacterales</taxon>
        <taxon>Paracoccaceae</taxon>
        <taxon>Cereibacter</taxon>
    </lineage>
</organism>
<dbReference type="EMBL" id="QFQS01000003">
    <property type="protein sequence ID" value="PZQ96645.1"/>
    <property type="molecule type" value="Genomic_DNA"/>
</dbReference>
<reference evidence="1 2" key="1">
    <citation type="submission" date="2017-08" db="EMBL/GenBank/DDBJ databases">
        <title>Infants hospitalized years apart are colonized by the same room-sourced microbial strains.</title>
        <authorList>
            <person name="Brooks B."/>
            <person name="Olm M.R."/>
            <person name="Firek B.A."/>
            <person name="Baker R."/>
            <person name="Thomas B.C."/>
            <person name="Morowitz M.J."/>
            <person name="Banfield J.F."/>
        </authorList>
    </citation>
    <scope>NUCLEOTIDE SEQUENCE [LARGE SCALE GENOMIC DNA]</scope>
    <source>
        <strain evidence="1">S2_003_000_R2_11</strain>
    </source>
</reference>
<dbReference type="Gene3D" id="3.90.550.10">
    <property type="entry name" value="Spore Coat Polysaccharide Biosynthesis Protein SpsA, Chain A"/>
    <property type="match status" value="1"/>
</dbReference>
<protein>
    <recommendedName>
        <fullName evidence="3">Nucleotide-diphospho-sugar transferase domain-containing protein</fullName>
    </recommendedName>
</protein>
<evidence type="ECO:0000313" key="1">
    <source>
        <dbReference type="EMBL" id="PZQ96645.1"/>
    </source>
</evidence>
<evidence type="ECO:0008006" key="3">
    <source>
        <dbReference type="Google" id="ProtNLM"/>
    </source>
</evidence>